<accession>A0ACC3CAI9</accession>
<evidence type="ECO:0000313" key="1">
    <source>
        <dbReference type="EMBL" id="KAK1867286.1"/>
    </source>
</evidence>
<gene>
    <name evidence="1" type="ORF">I4F81_009793</name>
</gene>
<keyword evidence="2" id="KW-1185">Reference proteome</keyword>
<protein>
    <submittedName>
        <fullName evidence="1">Uncharacterized protein</fullName>
    </submittedName>
</protein>
<dbReference type="Proteomes" id="UP000798662">
    <property type="component" value="Chromosome 3"/>
</dbReference>
<comment type="caution">
    <text evidence="1">The sequence shown here is derived from an EMBL/GenBank/DDBJ whole genome shotgun (WGS) entry which is preliminary data.</text>
</comment>
<sequence>MAEGDAPATATATMDPPPSKDNVAAKAVTPTPPSPSKAATPIYSPEISRLVKSVRALPRSSRAGSGGSKRVWQIVAVPLRVWATDPATGRVIRPYYNFALELYPSGRVSGFGRVRTRVDVPPPASELLRFALAAMAEPAGDNAPRVRPDVVTFVDAATTAAATPALIAADIEPQTLSLAEGVAEYVASLSAKMVEKDTAAIGEASGHPGLLRTPGVTVPVLRSLHDSAAVMAAARPWRVLPESIALRITSLDGRVYYVSVFGSDGDATGFVAAPSLVALQAKFTRATGRGAPVFGEGEELPAVYGGEVVTCAACGRRLAERGRRRRLAAAAAAAEAAAAAGAAASGVGDGTSTGGGSTDVSDIDNDPLIDRCSRCHAVHYCGPACQARDWVARHHAECTDAEAGPRLAARPESAWTRRELALLLCDPTAVPFDDLDAVAEHGLASVAGDPDKPTPDGGGVLYPVPFVTVAQAGAAAAGAPAGAAASSAAAAAKPGVDRPTLTEIEFLDAAARALAELDAPPPRGLEVAAQGLRICTERFMAAGPAPSAAVEEIDVTGA</sequence>
<reference evidence="1" key="1">
    <citation type="submission" date="2019-11" db="EMBL/GenBank/DDBJ databases">
        <title>Nori genome reveals adaptations in red seaweeds to the harsh intertidal environment.</title>
        <authorList>
            <person name="Wang D."/>
            <person name="Mao Y."/>
        </authorList>
    </citation>
    <scope>NUCLEOTIDE SEQUENCE</scope>
    <source>
        <tissue evidence="1">Gametophyte</tissue>
    </source>
</reference>
<evidence type="ECO:0000313" key="2">
    <source>
        <dbReference type="Proteomes" id="UP000798662"/>
    </source>
</evidence>
<organism evidence="1 2">
    <name type="scientific">Pyropia yezoensis</name>
    <name type="common">Susabi-nori</name>
    <name type="synonym">Porphyra yezoensis</name>
    <dbReference type="NCBI Taxonomy" id="2788"/>
    <lineage>
        <taxon>Eukaryota</taxon>
        <taxon>Rhodophyta</taxon>
        <taxon>Bangiophyceae</taxon>
        <taxon>Bangiales</taxon>
        <taxon>Bangiaceae</taxon>
        <taxon>Pyropia</taxon>
    </lineage>
</organism>
<dbReference type="EMBL" id="CM020620">
    <property type="protein sequence ID" value="KAK1867286.1"/>
    <property type="molecule type" value="Genomic_DNA"/>
</dbReference>
<name>A0ACC3CAI9_PYRYE</name>
<proteinExistence type="predicted"/>